<keyword evidence="3" id="KW-1185">Reference proteome</keyword>
<dbReference type="Proteomes" id="UP001055093">
    <property type="component" value="Unassembled WGS sequence"/>
</dbReference>
<keyword evidence="1" id="KW-0472">Membrane</keyword>
<dbReference type="RefSeq" id="WP_238307601.1">
    <property type="nucleotide sequence ID" value="NZ_BPRE01000002.1"/>
</dbReference>
<sequence length="72" mass="7322">MPFDPFALVAAAAFTSGCASVHGLRRQADAVTLILALVAYGLATAVASLLASRFGLVMVPDHAGGWMYAALG</sequence>
<gene>
    <name evidence="2" type="ORF">BGCPKDLD_0875</name>
</gene>
<feature type="transmembrane region" description="Helical" evidence="1">
    <location>
        <begin position="33"/>
        <end position="51"/>
    </location>
</feature>
<name>A0ABQ4UPW3_9HYPH</name>
<evidence type="ECO:0000256" key="1">
    <source>
        <dbReference type="SAM" id="Phobius"/>
    </source>
</evidence>
<dbReference type="EMBL" id="BPRE01000002">
    <property type="protein sequence ID" value="GJE74306.1"/>
    <property type="molecule type" value="Genomic_DNA"/>
</dbReference>
<evidence type="ECO:0000313" key="2">
    <source>
        <dbReference type="EMBL" id="GJE74306.1"/>
    </source>
</evidence>
<keyword evidence="1" id="KW-0812">Transmembrane</keyword>
<protein>
    <submittedName>
        <fullName evidence="2">Uncharacterized protein</fullName>
    </submittedName>
</protein>
<organism evidence="2 3">
    <name type="scientific">Methylorubrum suomiense</name>
    <dbReference type="NCBI Taxonomy" id="144191"/>
    <lineage>
        <taxon>Bacteria</taxon>
        <taxon>Pseudomonadati</taxon>
        <taxon>Pseudomonadota</taxon>
        <taxon>Alphaproteobacteria</taxon>
        <taxon>Hyphomicrobiales</taxon>
        <taxon>Methylobacteriaceae</taxon>
        <taxon>Methylorubrum</taxon>
    </lineage>
</organism>
<evidence type="ECO:0000313" key="3">
    <source>
        <dbReference type="Proteomes" id="UP001055093"/>
    </source>
</evidence>
<reference evidence="2" key="2">
    <citation type="submission" date="2021-08" db="EMBL/GenBank/DDBJ databases">
        <authorList>
            <person name="Tani A."/>
            <person name="Ola A."/>
            <person name="Ogura Y."/>
            <person name="Katsura K."/>
            <person name="Hayashi T."/>
        </authorList>
    </citation>
    <scope>NUCLEOTIDE SEQUENCE</scope>
    <source>
        <strain evidence="2">DSM 14458</strain>
    </source>
</reference>
<keyword evidence="1" id="KW-1133">Transmembrane helix</keyword>
<accession>A0ABQ4UPW3</accession>
<reference evidence="2" key="1">
    <citation type="journal article" date="2021" name="Front. Microbiol.">
        <title>Comprehensive Comparative Genomics and Phenotyping of Methylobacterium Species.</title>
        <authorList>
            <person name="Alessa O."/>
            <person name="Ogura Y."/>
            <person name="Fujitani Y."/>
            <person name="Takami H."/>
            <person name="Hayashi T."/>
            <person name="Sahin N."/>
            <person name="Tani A."/>
        </authorList>
    </citation>
    <scope>NUCLEOTIDE SEQUENCE</scope>
    <source>
        <strain evidence="2">DSM 14458</strain>
    </source>
</reference>
<proteinExistence type="predicted"/>
<comment type="caution">
    <text evidence="2">The sequence shown here is derived from an EMBL/GenBank/DDBJ whole genome shotgun (WGS) entry which is preliminary data.</text>
</comment>